<dbReference type="RefSeq" id="WP_345632804.1">
    <property type="nucleotide sequence ID" value="NZ_BAABJQ010000014.1"/>
</dbReference>
<evidence type="ECO:0000256" key="6">
    <source>
        <dbReference type="ARBA" id="ARBA00023136"/>
    </source>
</evidence>
<gene>
    <name evidence="10" type="ORF">GCM10023322_46520</name>
</gene>
<dbReference type="PANTHER" id="PTHR43744">
    <property type="entry name" value="ABC TRANSPORTER PERMEASE PROTEIN MG189-RELATED-RELATED"/>
    <property type="match status" value="1"/>
</dbReference>
<feature type="transmembrane region" description="Helical" evidence="7">
    <location>
        <begin position="170"/>
        <end position="190"/>
    </location>
</feature>
<feature type="transmembrane region" description="Helical" evidence="7">
    <location>
        <begin position="36"/>
        <end position="57"/>
    </location>
</feature>
<evidence type="ECO:0000256" key="7">
    <source>
        <dbReference type="RuleBase" id="RU363032"/>
    </source>
</evidence>
<comment type="subcellular location">
    <subcellularLocation>
        <location evidence="1 7">Cell membrane</location>
        <topology evidence="1 7">Multi-pass membrane protein</topology>
    </subcellularLocation>
</comment>
<comment type="similarity">
    <text evidence="7">Belongs to the binding-protein-dependent transport system permease family.</text>
</comment>
<dbReference type="InterPro" id="IPR035906">
    <property type="entry name" value="MetI-like_sf"/>
</dbReference>
<dbReference type="SUPFAM" id="SSF161098">
    <property type="entry name" value="MetI-like"/>
    <property type="match status" value="1"/>
</dbReference>
<keyword evidence="5 7" id="KW-1133">Transmembrane helix</keyword>
<dbReference type="Gene3D" id="1.10.3720.10">
    <property type="entry name" value="MetI-like"/>
    <property type="match status" value="1"/>
</dbReference>
<evidence type="ECO:0000256" key="5">
    <source>
        <dbReference type="ARBA" id="ARBA00022989"/>
    </source>
</evidence>
<feature type="transmembrane region" description="Helical" evidence="7">
    <location>
        <begin position="134"/>
        <end position="158"/>
    </location>
</feature>
<sequence>MGAPVAANTGVADRRPSLGRAGTRRRGARPGRLPRWLWHLLVIVIVLIVIYPVVWMLGTSFKPATEVVSSVRPWPTSPTLHNYPQGWTGNPGVTFGRFFLNSAVISLAAVLGNLFACSLAAFAFSRLRFRARRFLFPIVVVTLLLPYHVLIVPQYAIFKHLGWVNTFWPLIVPKFLATDAFFIFLMVQFMRGIPRELDEAATLDGCGPYRTYWHIVLPLARPALITSAIFTFIWTWNDFFTQLIYLNDTSKFTVPVGLSLFVDQAGFSSYGPMMAMAVLSVAPVFLFFLAFQRLLVEGVATSGIRG</sequence>
<dbReference type="PROSITE" id="PS50928">
    <property type="entry name" value="ABC_TM1"/>
    <property type="match status" value="1"/>
</dbReference>
<evidence type="ECO:0000256" key="1">
    <source>
        <dbReference type="ARBA" id="ARBA00004651"/>
    </source>
</evidence>
<keyword evidence="11" id="KW-1185">Reference proteome</keyword>
<comment type="caution">
    <text evidence="10">The sequence shown here is derived from an EMBL/GenBank/DDBJ whole genome shotgun (WGS) entry which is preliminary data.</text>
</comment>
<keyword evidence="6 7" id="KW-0472">Membrane</keyword>
<dbReference type="EMBL" id="BAABJQ010000014">
    <property type="protein sequence ID" value="GAA5190713.1"/>
    <property type="molecule type" value="Genomic_DNA"/>
</dbReference>
<dbReference type="Pfam" id="PF00528">
    <property type="entry name" value="BPD_transp_1"/>
    <property type="match status" value="1"/>
</dbReference>
<evidence type="ECO:0000256" key="8">
    <source>
        <dbReference type="SAM" id="MobiDB-lite"/>
    </source>
</evidence>
<reference evidence="11" key="1">
    <citation type="journal article" date="2019" name="Int. J. Syst. Evol. Microbiol.">
        <title>The Global Catalogue of Microorganisms (GCM) 10K type strain sequencing project: providing services to taxonomists for standard genome sequencing and annotation.</title>
        <authorList>
            <consortium name="The Broad Institute Genomics Platform"/>
            <consortium name="The Broad Institute Genome Sequencing Center for Infectious Disease"/>
            <person name="Wu L."/>
            <person name="Ma J."/>
        </authorList>
    </citation>
    <scope>NUCLEOTIDE SEQUENCE [LARGE SCALE GENOMIC DNA]</scope>
    <source>
        <strain evidence="11">JCM 18304</strain>
    </source>
</reference>
<evidence type="ECO:0000259" key="9">
    <source>
        <dbReference type="PROSITE" id="PS50928"/>
    </source>
</evidence>
<proteinExistence type="inferred from homology"/>
<organism evidence="10 11">
    <name type="scientific">Rugosimonospora acidiphila</name>
    <dbReference type="NCBI Taxonomy" id="556531"/>
    <lineage>
        <taxon>Bacteria</taxon>
        <taxon>Bacillati</taxon>
        <taxon>Actinomycetota</taxon>
        <taxon>Actinomycetes</taxon>
        <taxon>Micromonosporales</taxon>
        <taxon>Micromonosporaceae</taxon>
        <taxon>Rugosimonospora</taxon>
    </lineage>
</organism>
<keyword evidence="2 7" id="KW-0813">Transport</keyword>
<dbReference type="InterPro" id="IPR000515">
    <property type="entry name" value="MetI-like"/>
</dbReference>
<keyword evidence="3" id="KW-1003">Cell membrane</keyword>
<evidence type="ECO:0000256" key="4">
    <source>
        <dbReference type="ARBA" id="ARBA00022692"/>
    </source>
</evidence>
<evidence type="ECO:0000313" key="11">
    <source>
        <dbReference type="Proteomes" id="UP001501570"/>
    </source>
</evidence>
<feature type="transmembrane region" description="Helical" evidence="7">
    <location>
        <begin position="98"/>
        <end position="122"/>
    </location>
</feature>
<feature type="transmembrane region" description="Helical" evidence="7">
    <location>
        <begin position="270"/>
        <end position="291"/>
    </location>
</feature>
<accession>A0ABP9S4Y6</accession>
<dbReference type="CDD" id="cd06261">
    <property type="entry name" value="TM_PBP2"/>
    <property type="match status" value="1"/>
</dbReference>
<name>A0ABP9S4Y6_9ACTN</name>
<dbReference type="PANTHER" id="PTHR43744:SF6">
    <property type="entry name" value="ABC TRANSPORTER PERMEASE PROTEIN YESQ-RELATED"/>
    <property type="match status" value="1"/>
</dbReference>
<feature type="transmembrane region" description="Helical" evidence="7">
    <location>
        <begin position="211"/>
        <end position="236"/>
    </location>
</feature>
<feature type="region of interest" description="Disordered" evidence="8">
    <location>
        <begin position="1"/>
        <end position="28"/>
    </location>
</feature>
<keyword evidence="4 7" id="KW-0812">Transmembrane</keyword>
<feature type="domain" description="ABC transmembrane type-1" evidence="9">
    <location>
        <begin position="99"/>
        <end position="291"/>
    </location>
</feature>
<evidence type="ECO:0000313" key="10">
    <source>
        <dbReference type="EMBL" id="GAA5190713.1"/>
    </source>
</evidence>
<evidence type="ECO:0000256" key="2">
    <source>
        <dbReference type="ARBA" id="ARBA00022448"/>
    </source>
</evidence>
<evidence type="ECO:0000256" key="3">
    <source>
        <dbReference type="ARBA" id="ARBA00022475"/>
    </source>
</evidence>
<protein>
    <submittedName>
        <fullName evidence="10">Carbohydrate ABC transporter permease</fullName>
    </submittedName>
</protein>
<dbReference type="Proteomes" id="UP001501570">
    <property type="component" value="Unassembled WGS sequence"/>
</dbReference>